<feature type="region of interest" description="Disordered" evidence="1">
    <location>
        <begin position="56"/>
        <end position="89"/>
    </location>
</feature>
<dbReference type="EMBL" id="BPQB01000254">
    <property type="protein sequence ID" value="GJF00941.1"/>
    <property type="molecule type" value="Genomic_DNA"/>
</dbReference>
<dbReference type="AlphaFoldDB" id="A0A9P3GS89"/>
<evidence type="ECO:0000313" key="2">
    <source>
        <dbReference type="EMBL" id="GJF00941.1"/>
    </source>
</evidence>
<name>A0A9P3GS89_9APHY</name>
<gene>
    <name evidence="2" type="ORF">PsYK624_172450</name>
</gene>
<accession>A0A9P3GS89</accession>
<reference evidence="2 3" key="1">
    <citation type="submission" date="2021-08" db="EMBL/GenBank/DDBJ databases">
        <title>Draft Genome Sequence of Phanerochaete sordida strain YK-624.</title>
        <authorList>
            <person name="Mori T."/>
            <person name="Dohra H."/>
            <person name="Suzuki T."/>
            <person name="Kawagishi H."/>
            <person name="Hirai H."/>
        </authorList>
    </citation>
    <scope>NUCLEOTIDE SEQUENCE [LARGE SCALE GENOMIC DNA]</scope>
    <source>
        <strain evidence="2 3">YK-624</strain>
    </source>
</reference>
<protein>
    <submittedName>
        <fullName evidence="2">Uncharacterized protein</fullName>
    </submittedName>
</protein>
<keyword evidence="3" id="KW-1185">Reference proteome</keyword>
<dbReference type="Proteomes" id="UP000703269">
    <property type="component" value="Unassembled WGS sequence"/>
</dbReference>
<proteinExistence type="predicted"/>
<evidence type="ECO:0000256" key="1">
    <source>
        <dbReference type="SAM" id="MobiDB-lite"/>
    </source>
</evidence>
<evidence type="ECO:0000313" key="3">
    <source>
        <dbReference type="Proteomes" id="UP000703269"/>
    </source>
</evidence>
<comment type="caution">
    <text evidence="2">The sequence shown here is derived from an EMBL/GenBank/DDBJ whole genome shotgun (WGS) entry which is preliminary data.</text>
</comment>
<feature type="compositionally biased region" description="Basic and acidic residues" evidence="1">
    <location>
        <begin position="57"/>
        <end position="72"/>
    </location>
</feature>
<sequence length="137" mass="15999">MLFGPEVVSQPGFFRLLFVHAFWITRTNLHRANRVARCYTRILVPLRARRSCPVRPGAKEDAVRKSSGHERNIPPSECLEVGARPDDQHQHTLERARHQLGMASRRSSNTRNMLRQDLRYYRRTGRCVCAMLWYAPN</sequence>
<organism evidence="2 3">
    <name type="scientific">Phanerochaete sordida</name>
    <dbReference type="NCBI Taxonomy" id="48140"/>
    <lineage>
        <taxon>Eukaryota</taxon>
        <taxon>Fungi</taxon>
        <taxon>Dikarya</taxon>
        <taxon>Basidiomycota</taxon>
        <taxon>Agaricomycotina</taxon>
        <taxon>Agaricomycetes</taxon>
        <taxon>Polyporales</taxon>
        <taxon>Phanerochaetaceae</taxon>
        <taxon>Phanerochaete</taxon>
    </lineage>
</organism>